<gene>
    <name evidence="3" type="ORF">CWI75_13895</name>
</gene>
<organism evidence="3 4">
    <name type="scientific">Kineobactrum sediminis</name>
    <dbReference type="NCBI Taxonomy" id="1905677"/>
    <lineage>
        <taxon>Bacteria</taxon>
        <taxon>Pseudomonadati</taxon>
        <taxon>Pseudomonadota</taxon>
        <taxon>Gammaproteobacteria</taxon>
        <taxon>Cellvibrionales</taxon>
        <taxon>Halieaceae</taxon>
        <taxon>Kineobactrum</taxon>
    </lineage>
</organism>
<sequence>MPNPGFETTTSDIISGQSLVGKVALVTGASAGLGIETARSLASAGATVYLLARDRRKLDAAVSTLQAESLAGQLECALLDLADLDQVRTAATGLLAACPRIDLLINNAGVMACPQGATAQGHELQLGTNHLGHFLLTCLLLPALRAAAQVSGEARVINLSSAGHRFAGMDFDDPDYQRRPYDKWQAYGQSKTANALFSVGLDARTRADGIRAFAVHPGAIMTELGRHMNDDDMKQVAASFPGGKMRFKSIPQGAATSVWAATSSELAGRGGLYLEDCQIAEAATADRAGGVESYALDTAMADRLWQLSQQWVGQTFCTN</sequence>
<evidence type="ECO:0000313" key="3">
    <source>
        <dbReference type="EMBL" id="PLW81833.1"/>
    </source>
</evidence>
<proteinExistence type="predicted"/>
<keyword evidence="4" id="KW-1185">Reference proteome</keyword>
<dbReference type="InterPro" id="IPR002347">
    <property type="entry name" value="SDR_fam"/>
</dbReference>
<dbReference type="Gene3D" id="3.40.50.720">
    <property type="entry name" value="NAD(P)-binding Rossmann-like Domain"/>
    <property type="match status" value="1"/>
</dbReference>
<dbReference type="Pfam" id="PF00106">
    <property type="entry name" value="adh_short"/>
    <property type="match status" value="1"/>
</dbReference>
<dbReference type="Proteomes" id="UP000234845">
    <property type="component" value="Unassembled WGS sequence"/>
</dbReference>
<keyword evidence="1" id="KW-0560">Oxidoreductase</keyword>
<evidence type="ECO:0000256" key="1">
    <source>
        <dbReference type="ARBA" id="ARBA00023002"/>
    </source>
</evidence>
<dbReference type="GO" id="GO:0016491">
    <property type="term" value="F:oxidoreductase activity"/>
    <property type="evidence" value="ECO:0007669"/>
    <property type="project" value="UniProtKB-KW"/>
</dbReference>
<name>A0A2N5Y0C7_9GAMM</name>
<dbReference type="PANTHER" id="PTHR43157:SF73">
    <property type="entry name" value="WW DOMAIN-CONTAINING OXIDOREDUCTASE-LIKE PROTEIN"/>
    <property type="match status" value="1"/>
</dbReference>
<reference evidence="4" key="1">
    <citation type="submission" date="2017-11" db="EMBL/GenBank/DDBJ databases">
        <title>The draft genome sequence of Chromatocurvus sp. F02.</title>
        <authorList>
            <person name="Du Z.-J."/>
            <person name="Chang Y.-Q."/>
        </authorList>
    </citation>
    <scope>NUCLEOTIDE SEQUENCE [LARGE SCALE GENOMIC DNA]</scope>
    <source>
        <strain evidence="4">F02</strain>
    </source>
</reference>
<evidence type="ECO:0000313" key="4">
    <source>
        <dbReference type="Proteomes" id="UP000234845"/>
    </source>
</evidence>
<evidence type="ECO:0000256" key="2">
    <source>
        <dbReference type="ARBA" id="ARBA00071493"/>
    </source>
</evidence>
<protein>
    <recommendedName>
        <fullName evidence="2">Probable oxidoreductase</fullName>
    </recommendedName>
</protein>
<dbReference type="RefSeq" id="WP_101522115.1">
    <property type="nucleotide sequence ID" value="NZ_PKLZ01000010.1"/>
</dbReference>
<dbReference type="OrthoDB" id="109589at2"/>
<dbReference type="SUPFAM" id="SSF51735">
    <property type="entry name" value="NAD(P)-binding Rossmann-fold domains"/>
    <property type="match status" value="1"/>
</dbReference>
<dbReference type="InterPro" id="IPR036291">
    <property type="entry name" value="NAD(P)-bd_dom_sf"/>
</dbReference>
<dbReference type="PANTHER" id="PTHR43157">
    <property type="entry name" value="PHOSPHATIDYLINOSITOL-GLYCAN BIOSYNTHESIS CLASS F PROTEIN-RELATED"/>
    <property type="match status" value="1"/>
</dbReference>
<dbReference type="PRINTS" id="PR00081">
    <property type="entry name" value="GDHRDH"/>
</dbReference>
<dbReference type="EMBL" id="PKLZ01000010">
    <property type="protein sequence ID" value="PLW81833.1"/>
    <property type="molecule type" value="Genomic_DNA"/>
</dbReference>
<accession>A0A2N5Y0C7</accession>
<dbReference type="FunFam" id="3.40.50.720:FF:000594">
    <property type="entry name" value="Short-chain oxidoreductase"/>
    <property type="match status" value="1"/>
</dbReference>
<comment type="caution">
    <text evidence="3">The sequence shown here is derived from an EMBL/GenBank/DDBJ whole genome shotgun (WGS) entry which is preliminary data.</text>
</comment>
<dbReference type="AlphaFoldDB" id="A0A2N5Y0C7"/>